<dbReference type="AlphaFoldDB" id="A0A7Y6ICV2"/>
<accession>A0A7Y6ICV2</accession>
<gene>
    <name evidence="2" type="ORF">HTZ77_30570</name>
</gene>
<organism evidence="2 3">
    <name type="scientific">Nonomuraea montanisoli</name>
    <dbReference type="NCBI Taxonomy" id="2741721"/>
    <lineage>
        <taxon>Bacteria</taxon>
        <taxon>Bacillati</taxon>
        <taxon>Actinomycetota</taxon>
        <taxon>Actinomycetes</taxon>
        <taxon>Streptosporangiales</taxon>
        <taxon>Streptosporangiaceae</taxon>
        <taxon>Nonomuraea</taxon>
    </lineage>
</organism>
<dbReference type="Proteomes" id="UP000586042">
    <property type="component" value="Unassembled WGS sequence"/>
</dbReference>
<reference evidence="2 3" key="1">
    <citation type="submission" date="2020-06" db="EMBL/GenBank/DDBJ databases">
        <title>Nonomuraea sp. SMC257, a novel actinomycete isolated from soil.</title>
        <authorList>
            <person name="Chanama M."/>
        </authorList>
    </citation>
    <scope>NUCLEOTIDE SEQUENCE [LARGE SCALE GENOMIC DNA]</scope>
    <source>
        <strain evidence="2 3">SMC257</strain>
    </source>
</reference>
<feature type="region of interest" description="Disordered" evidence="1">
    <location>
        <begin position="20"/>
        <end position="62"/>
    </location>
</feature>
<evidence type="ECO:0000256" key="1">
    <source>
        <dbReference type="SAM" id="MobiDB-lite"/>
    </source>
</evidence>
<sequence length="62" mass="6590">MAALTVDHRDAAEDLRTLIATGHPAPRRLADPDTPSPHLPPSAPSKVTVMERALSASPAVRR</sequence>
<evidence type="ECO:0000313" key="2">
    <source>
        <dbReference type="EMBL" id="NUW35736.1"/>
    </source>
</evidence>
<keyword evidence="3" id="KW-1185">Reference proteome</keyword>
<name>A0A7Y6ICV2_9ACTN</name>
<comment type="caution">
    <text evidence="2">The sequence shown here is derived from an EMBL/GenBank/DDBJ whole genome shotgun (WGS) entry which is preliminary data.</text>
</comment>
<proteinExistence type="predicted"/>
<evidence type="ECO:0000313" key="3">
    <source>
        <dbReference type="Proteomes" id="UP000586042"/>
    </source>
</evidence>
<dbReference type="EMBL" id="JABWGN010000012">
    <property type="protein sequence ID" value="NUW35736.1"/>
    <property type="molecule type" value="Genomic_DNA"/>
</dbReference>
<protein>
    <submittedName>
        <fullName evidence="2">Uncharacterized protein</fullName>
    </submittedName>
</protein>
<dbReference type="RefSeq" id="WP_175593169.1">
    <property type="nucleotide sequence ID" value="NZ_JABWGN010000012.1"/>
</dbReference>
<feature type="compositionally biased region" description="Pro residues" evidence="1">
    <location>
        <begin position="34"/>
        <end position="43"/>
    </location>
</feature>